<organism evidence="1 2">
    <name type="scientific">Sessilibacter corallicola</name>
    <dbReference type="NCBI Taxonomy" id="2904075"/>
    <lineage>
        <taxon>Bacteria</taxon>
        <taxon>Pseudomonadati</taxon>
        <taxon>Pseudomonadota</taxon>
        <taxon>Gammaproteobacteria</taxon>
        <taxon>Cellvibrionales</taxon>
        <taxon>Cellvibrionaceae</taxon>
        <taxon>Sessilibacter</taxon>
    </lineage>
</organism>
<dbReference type="Pfam" id="PF04365">
    <property type="entry name" value="BrnT_toxin"/>
    <property type="match status" value="1"/>
</dbReference>
<gene>
    <name evidence="1" type="ORF">NBRC116591_21130</name>
</gene>
<sequence length="92" mass="10849">MKFEWDVNKNSGNISKHGIDFRSAVKVFNDPNFILSEDNSQEYDEVRYQIIGVVDPYGVLLVVYTERHEDVIRLISARKATSHEKRIYRQFI</sequence>
<protein>
    <submittedName>
        <fullName evidence="1">BrnT family toxin</fullName>
    </submittedName>
</protein>
<dbReference type="Gene3D" id="3.10.450.530">
    <property type="entry name" value="Ribonuclease toxin, BrnT, of type II toxin-antitoxin system"/>
    <property type="match status" value="1"/>
</dbReference>
<name>A0ABQ0A9Q6_9GAMM</name>
<dbReference type="InterPro" id="IPR007460">
    <property type="entry name" value="BrnT_toxin"/>
</dbReference>
<accession>A0ABQ0A9Q6</accession>
<reference evidence="1 2" key="1">
    <citation type="submission" date="2024-04" db="EMBL/GenBank/DDBJ databases">
        <title>Draft genome sequence of Sessilibacter corallicola NBRC 116591.</title>
        <authorList>
            <person name="Miyakawa T."/>
            <person name="Kusuya Y."/>
            <person name="Miura T."/>
        </authorList>
    </citation>
    <scope>NUCLEOTIDE SEQUENCE [LARGE SCALE GENOMIC DNA]</scope>
    <source>
        <strain evidence="1 2">KU-00831-HH</strain>
    </source>
</reference>
<dbReference type="InterPro" id="IPR038573">
    <property type="entry name" value="BrnT_sf"/>
</dbReference>
<dbReference type="RefSeq" id="WP_353302971.1">
    <property type="nucleotide sequence ID" value="NZ_BAABWN010000006.1"/>
</dbReference>
<dbReference type="EMBL" id="BAABWN010000006">
    <property type="protein sequence ID" value="GAA6168302.1"/>
    <property type="molecule type" value="Genomic_DNA"/>
</dbReference>
<evidence type="ECO:0000313" key="1">
    <source>
        <dbReference type="EMBL" id="GAA6168302.1"/>
    </source>
</evidence>
<keyword evidence="2" id="KW-1185">Reference proteome</keyword>
<dbReference type="Proteomes" id="UP001465153">
    <property type="component" value="Unassembled WGS sequence"/>
</dbReference>
<proteinExistence type="predicted"/>
<evidence type="ECO:0000313" key="2">
    <source>
        <dbReference type="Proteomes" id="UP001465153"/>
    </source>
</evidence>
<comment type="caution">
    <text evidence="1">The sequence shown here is derived from an EMBL/GenBank/DDBJ whole genome shotgun (WGS) entry which is preliminary data.</text>
</comment>